<evidence type="ECO:0000313" key="2">
    <source>
        <dbReference type="EMBL" id="EJK75963.1"/>
    </source>
</evidence>
<evidence type="ECO:0000313" key="3">
    <source>
        <dbReference type="Proteomes" id="UP000266841"/>
    </source>
</evidence>
<accession>K0TB14</accession>
<proteinExistence type="predicted"/>
<dbReference type="Proteomes" id="UP000266841">
    <property type="component" value="Unassembled WGS sequence"/>
</dbReference>
<feature type="compositionally biased region" description="Acidic residues" evidence="1">
    <location>
        <begin position="275"/>
        <end position="285"/>
    </location>
</feature>
<comment type="caution">
    <text evidence="2">The sequence shown here is derived from an EMBL/GenBank/DDBJ whole genome shotgun (WGS) entry which is preliminary data.</text>
</comment>
<organism evidence="2 3">
    <name type="scientific">Thalassiosira oceanica</name>
    <name type="common">Marine diatom</name>
    <dbReference type="NCBI Taxonomy" id="159749"/>
    <lineage>
        <taxon>Eukaryota</taxon>
        <taxon>Sar</taxon>
        <taxon>Stramenopiles</taxon>
        <taxon>Ochrophyta</taxon>
        <taxon>Bacillariophyta</taxon>
        <taxon>Coscinodiscophyceae</taxon>
        <taxon>Thalassiosirophycidae</taxon>
        <taxon>Thalassiosirales</taxon>
        <taxon>Thalassiosiraceae</taxon>
        <taxon>Thalassiosira</taxon>
    </lineage>
</organism>
<protein>
    <submittedName>
        <fullName evidence="2">Uncharacterized protein</fullName>
    </submittedName>
</protein>
<keyword evidence="3" id="KW-1185">Reference proteome</keyword>
<feature type="region of interest" description="Disordered" evidence="1">
    <location>
        <begin position="164"/>
        <end position="347"/>
    </location>
</feature>
<sequence length="389" mass="43464">MPVDMRNLHTLLMLTKSKFEGKLAEVNAERAEHGADPISWASLGAPPLEAQNAFVAPTAEGDTSPSEKWLRFIFNIRKFFETADTNKVFTFTGVFFYTNVVQACLLYYKKEINKAEVITVGDLRVDDGEDDVSVSSQFDDLRMVDDDDEDDVAVSESIQDMLAGDFNEEDENGDAVSEMDEDISETPDGYDDDESDGDDWGGDFASIRAKAVGMAETRPKAPSKSRGGGRGSAAPKTRKTRRGKGRDRWLKERKERRDRDEARDENPPDAKESVETEPDEGDTDTDSSAPDDRTGTLLLRSASHRGRDTIHGERHQEQVEERAPCQDDARRALPQGLTQDDEPHPPPQAAWVQLRVLPENVDVPCRALQVDQPPPPRRRQEEVAPPEVR</sequence>
<feature type="compositionally biased region" description="Basic and acidic residues" evidence="1">
    <location>
        <begin position="305"/>
        <end position="331"/>
    </location>
</feature>
<dbReference type="EMBL" id="AGNL01002631">
    <property type="protein sequence ID" value="EJK75963.1"/>
    <property type="molecule type" value="Genomic_DNA"/>
</dbReference>
<feature type="compositionally biased region" description="Basic and acidic residues" evidence="1">
    <location>
        <begin position="378"/>
        <end position="389"/>
    </location>
</feature>
<feature type="compositionally biased region" description="Basic residues" evidence="1">
    <location>
        <begin position="236"/>
        <end position="245"/>
    </location>
</feature>
<feature type="compositionally biased region" description="Acidic residues" evidence="1">
    <location>
        <begin position="166"/>
        <end position="201"/>
    </location>
</feature>
<gene>
    <name evidence="2" type="ORF">THAOC_02298</name>
</gene>
<evidence type="ECO:0000256" key="1">
    <source>
        <dbReference type="SAM" id="MobiDB-lite"/>
    </source>
</evidence>
<feature type="compositionally biased region" description="Basic and acidic residues" evidence="1">
    <location>
        <begin position="246"/>
        <end position="274"/>
    </location>
</feature>
<name>K0TB14_THAOC</name>
<reference evidence="2 3" key="1">
    <citation type="journal article" date="2012" name="Genome Biol.">
        <title>Genome and low-iron response of an oceanic diatom adapted to chronic iron limitation.</title>
        <authorList>
            <person name="Lommer M."/>
            <person name="Specht M."/>
            <person name="Roy A.S."/>
            <person name="Kraemer L."/>
            <person name="Andreson R."/>
            <person name="Gutowska M.A."/>
            <person name="Wolf J."/>
            <person name="Bergner S.V."/>
            <person name="Schilhabel M.B."/>
            <person name="Klostermeier U.C."/>
            <person name="Beiko R.G."/>
            <person name="Rosenstiel P."/>
            <person name="Hippler M."/>
            <person name="Laroche J."/>
        </authorList>
    </citation>
    <scope>NUCLEOTIDE SEQUENCE [LARGE SCALE GENOMIC DNA]</scope>
    <source>
        <strain evidence="2 3">CCMP1005</strain>
    </source>
</reference>
<feature type="region of interest" description="Disordered" evidence="1">
    <location>
        <begin position="367"/>
        <end position="389"/>
    </location>
</feature>
<dbReference type="AlphaFoldDB" id="K0TB14"/>